<keyword evidence="1" id="KW-0732">Signal</keyword>
<sequence>MCLSRWLWFFIAGFLASKALRQATHPSGGSLGSGPPEFEMMIGMAGSLIVVCGTQQRIRLIWIALRRLSGLGGGVLTFISGSRNGLPSRGNGSQSWAVMK</sequence>
<organism evidence="2 3">
    <name type="scientific">Gossypium barbadense</name>
    <name type="common">Sea Island cotton</name>
    <name type="synonym">Hibiscus barbadensis</name>
    <dbReference type="NCBI Taxonomy" id="3634"/>
    <lineage>
        <taxon>Eukaryota</taxon>
        <taxon>Viridiplantae</taxon>
        <taxon>Streptophyta</taxon>
        <taxon>Embryophyta</taxon>
        <taxon>Tracheophyta</taxon>
        <taxon>Spermatophyta</taxon>
        <taxon>Magnoliopsida</taxon>
        <taxon>eudicotyledons</taxon>
        <taxon>Gunneridae</taxon>
        <taxon>Pentapetalae</taxon>
        <taxon>rosids</taxon>
        <taxon>malvids</taxon>
        <taxon>Malvales</taxon>
        <taxon>Malvaceae</taxon>
        <taxon>Malvoideae</taxon>
        <taxon>Gossypium</taxon>
    </lineage>
</organism>
<feature type="signal peptide" evidence="1">
    <location>
        <begin position="1"/>
        <end position="21"/>
    </location>
</feature>
<gene>
    <name evidence="2" type="ORF">GOBAR_AA25320</name>
</gene>
<evidence type="ECO:0000313" key="3">
    <source>
        <dbReference type="Proteomes" id="UP000239757"/>
    </source>
</evidence>
<name>A0A2P5WWB3_GOSBA</name>
<dbReference type="AlphaFoldDB" id="A0A2P5WWB3"/>
<evidence type="ECO:0000313" key="2">
    <source>
        <dbReference type="EMBL" id="PPR95349.1"/>
    </source>
</evidence>
<dbReference type="Proteomes" id="UP000239757">
    <property type="component" value="Unassembled WGS sequence"/>
</dbReference>
<protein>
    <submittedName>
        <fullName evidence="2">Uncharacterized protein</fullName>
    </submittedName>
</protein>
<feature type="chain" id="PRO_5015162346" evidence="1">
    <location>
        <begin position="22"/>
        <end position="100"/>
    </location>
</feature>
<proteinExistence type="predicted"/>
<evidence type="ECO:0000256" key="1">
    <source>
        <dbReference type="SAM" id="SignalP"/>
    </source>
</evidence>
<accession>A0A2P5WWB3</accession>
<dbReference type="EMBL" id="KZ666307">
    <property type="protein sequence ID" value="PPR95349.1"/>
    <property type="molecule type" value="Genomic_DNA"/>
</dbReference>
<reference evidence="2 3" key="1">
    <citation type="submission" date="2015-01" db="EMBL/GenBank/DDBJ databases">
        <title>Genome of allotetraploid Gossypium barbadense reveals genomic plasticity and fiber elongation in cotton evolution.</title>
        <authorList>
            <person name="Chen X."/>
            <person name="Liu X."/>
            <person name="Zhao B."/>
            <person name="Zheng H."/>
            <person name="Hu Y."/>
            <person name="Lu G."/>
            <person name="Yang C."/>
            <person name="Chen J."/>
            <person name="Shan C."/>
            <person name="Zhang L."/>
            <person name="Zhou Y."/>
            <person name="Wang L."/>
            <person name="Guo W."/>
            <person name="Bai Y."/>
            <person name="Ruan J."/>
            <person name="Shangguan X."/>
            <person name="Mao Y."/>
            <person name="Jiang J."/>
            <person name="Zhu Y."/>
            <person name="Lei J."/>
            <person name="Kang H."/>
            <person name="Chen S."/>
            <person name="He X."/>
            <person name="Wang R."/>
            <person name="Wang Y."/>
            <person name="Chen J."/>
            <person name="Wang L."/>
            <person name="Yu S."/>
            <person name="Wang B."/>
            <person name="Wei J."/>
            <person name="Song S."/>
            <person name="Lu X."/>
            <person name="Gao Z."/>
            <person name="Gu W."/>
            <person name="Deng X."/>
            <person name="Ma D."/>
            <person name="Wang S."/>
            <person name="Liang W."/>
            <person name="Fang L."/>
            <person name="Cai C."/>
            <person name="Zhu X."/>
            <person name="Zhou B."/>
            <person name="Zhang Y."/>
            <person name="Chen Z."/>
            <person name="Xu S."/>
            <person name="Zhu R."/>
            <person name="Wang S."/>
            <person name="Zhang T."/>
            <person name="Zhao G."/>
        </authorList>
    </citation>
    <scope>NUCLEOTIDE SEQUENCE [LARGE SCALE GENOMIC DNA]</scope>
    <source>
        <strain evidence="3">cv. Xinhai21</strain>
        <tissue evidence="2">Leaf</tissue>
    </source>
</reference>